<dbReference type="EMBL" id="KV878212">
    <property type="protein sequence ID" value="OJJ36182.1"/>
    <property type="molecule type" value="Genomic_DNA"/>
</dbReference>
<dbReference type="Pfam" id="PF11807">
    <property type="entry name" value="UstYa"/>
    <property type="match status" value="1"/>
</dbReference>
<sequence length="209" mass="23769">MRKRAPTEYYIIIVVQAVVIGIALVVISFLLPRSGNQVYTPAHSAIRYHNVVYDSGFRDEITKYQGKPSPEIDQAWNDLYPMTYSRITGHEAQKLINQTIPIPNDPDGYLISLDIFHQLHCLNMIRKKVWGVEPATEIEKGSMEMDHLDHCIDSVRQSLMCSADVTALPWAERDGKVHPVASTIHTCRDFGAIMDWAAHHKVENLTQFL</sequence>
<dbReference type="GeneID" id="63751395"/>
<dbReference type="GO" id="GO:0043386">
    <property type="term" value="P:mycotoxin biosynthetic process"/>
    <property type="evidence" value="ECO:0007669"/>
    <property type="project" value="InterPro"/>
</dbReference>
<evidence type="ECO:0000313" key="5">
    <source>
        <dbReference type="Proteomes" id="UP000184383"/>
    </source>
</evidence>
<dbReference type="OrthoDB" id="3687641at2759"/>
<keyword evidence="5" id="KW-1185">Reference proteome</keyword>
<evidence type="ECO:0000256" key="2">
    <source>
        <dbReference type="ARBA" id="ARBA00035112"/>
    </source>
</evidence>
<dbReference type="AlphaFoldDB" id="A0A1L9RMP2"/>
<dbReference type="PANTHER" id="PTHR33365:SF4">
    <property type="entry name" value="CYCLOCHLOROTINE BIOSYNTHESIS PROTEIN O"/>
    <property type="match status" value="1"/>
</dbReference>
<proteinExistence type="inferred from homology"/>
<name>A0A1L9RMP2_ASPWE</name>
<keyword evidence="3" id="KW-0812">Transmembrane</keyword>
<dbReference type="InterPro" id="IPR021765">
    <property type="entry name" value="UstYa-like"/>
</dbReference>
<feature type="transmembrane region" description="Helical" evidence="3">
    <location>
        <begin position="9"/>
        <end position="31"/>
    </location>
</feature>
<reference evidence="5" key="1">
    <citation type="journal article" date="2017" name="Genome Biol.">
        <title>Comparative genomics reveals high biological diversity and specific adaptations in the industrially and medically important fungal genus Aspergillus.</title>
        <authorList>
            <person name="de Vries R.P."/>
            <person name="Riley R."/>
            <person name="Wiebenga A."/>
            <person name="Aguilar-Osorio G."/>
            <person name="Amillis S."/>
            <person name="Uchima C.A."/>
            <person name="Anderluh G."/>
            <person name="Asadollahi M."/>
            <person name="Askin M."/>
            <person name="Barry K."/>
            <person name="Battaglia E."/>
            <person name="Bayram O."/>
            <person name="Benocci T."/>
            <person name="Braus-Stromeyer S.A."/>
            <person name="Caldana C."/>
            <person name="Canovas D."/>
            <person name="Cerqueira G.C."/>
            <person name="Chen F."/>
            <person name="Chen W."/>
            <person name="Choi C."/>
            <person name="Clum A."/>
            <person name="Dos Santos R.A."/>
            <person name="Damasio A.R."/>
            <person name="Diallinas G."/>
            <person name="Emri T."/>
            <person name="Fekete E."/>
            <person name="Flipphi M."/>
            <person name="Freyberg S."/>
            <person name="Gallo A."/>
            <person name="Gournas C."/>
            <person name="Habgood R."/>
            <person name="Hainaut M."/>
            <person name="Harispe M.L."/>
            <person name="Henrissat B."/>
            <person name="Hilden K.S."/>
            <person name="Hope R."/>
            <person name="Hossain A."/>
            <person name="Karabika E."/>
            <person name="Karaffa L."/>
            <person name="Karanyi Z."/>
            <person name="Krasevec N."/>
            <person name="Kuo A."/>
            <person name="Kusch H."/>
            <person name="LaButti K."/>
            <person name="Lagendijk E.L."/>
            <person name="Lapidus A."/>
            <person name="Levasseur A."/>
            <person name="Lindquist E."/>
            <person name="Lipzen A."/>
            <person name="Logrieco A.F."/>
            <person name="MacCabe A."/>
            <person name="Maekelae M.R."/>
            <person name="Malavazi I."/>
            <person name="Melin P."/>
            <person name="Meyer V."/>
            <person name="Mielnichuk N."/>
            <person name="Miskei M."/>
            <person name="Molnar A.P."/>
            <person name="Mule G."/>
            <person name="Ngan C.Y."/>
            <person name="Orejas M."/>
            <person name="Orosz E."/>
            <person name="Ouedraogo J.P."/>
            <person name="Overkamp K.M."/>
            <person name="Park H.-S."/>
            <person name="Perrone G."/>
            <person name="Piumi F."/>
            <person name="Punt P.J."/>
            <person name="Ram A.F."/>
            <person name="Ramon A."/>
            <person name="Rauscher S."/>
            <person name="Record E."/>
            <person name="Riano-Pachon D.M."/>
            <person name="Robert V."/>
            <person name="Roehrig J."/>
            <person name="Ruller R."/>
            <person name="Salamov A."/>
            <person name="Salih N.S."/>
            <person name="Samson R.A."/>
            <person name="Sandor E."/>
            <person name="Sanguinetti M."/>
            <person name="Schuetze T."/>
            <person name="Sepcic K."/>
            <person name="Shelest E."/>
            <person name="Sherlock G."/>
            <person name="Sophianopoulou V."/>
            <person name="Squina F.M."/>
            <person name="Sun H."/>
            <person name="Susca A."/>
            <person name="Todd R.B."/>
            <person name="Tsang A."/>
            <person name="Unkles S.E."/>
            <person name="van de Wiele N."/>
            <person name="van Rossen-Uffink D."/>
            <person name="Oliveira J.V."/>
            <person name="Vesth T.C."/>
            <person name="Visser J."/>
            <person name="Yu J.-H."/>
            <person name="Zhou M."/>
            <person name="Andersen M.R."/>
            <person name="Archer D.B."/>
            <person name="Baker S.E."/>
            <person name="Benoit I."/>
            <person name="Brakhage A.A."/>
            <person name="Braus G.H."/>
            <person name="Fischer R."/>
            <person name="Frisvad J.C."/>
            <person name="Goldman G.H."/>
            <person name="Houbraken J."/>
            <person name="Oakley B."/>
            <person name="Pocsi I."/>
            <person name="Scazzocchio C."/>
            <person name="Seiboth B."/>
            <person name="vanKuyk P.A."/>
            <person name="Wortman J."/>
            <person name="Dyer P.S."/>
            <person name="Grigoriev I.V."/>
        </authorList>
    </citation>
    <scope>NUCLEOTIDE SEQUENCE [LARGE SCALE GENOMIC DNA]</scope>
    <source>
        <strain evidence="5">DTO 134E9</strain>
    </source>
</reference>
<evidence type="ECO:0000313" key="4">
    <source>
        <dbReference type="EMBL" id="OJJ36182.1"/>
    </source>
</evidence>
<gene>
    <name evidence="4" type="ORF">ASPWEDRAFT_41401</name>
</gene>
<dbReference type="STRING" id="1073089.A0A1L9RMP2"/>
<organism evidence="4 5">
    <name type="scientific">Aspergillus wentii DTO 134E9</name>
    <dbReference type="NCBI Taxonomy" id="1073089"/>
    <lineage>
        <taxon>Eukaryota</taxon>
        <taxon>Fungi</taxon>
        <taxon>Dikarya</taxon>
        <taxon>Ascomycota</taxon>
        <taxon>Pezizomycotina</taxon>
        <taxon>Eurotiomycetes</taxon>
        <taxon>Eurotiomycetidae</taxon>
        <taxon>Eurotiales</taxon>
        <taxon>Aspergillaceae</taxon>
        <taxon>Aspergillus</taxon>
        <taxon>Aspergillus subgen. Cremei</taxon>
    </lineage>
</organism>
<dbReference type="PANTHER" id="PTHR33365">
    <property type="entry name" value="YALI0B05434P"/>
    <property type="match status" value="1"/>
</dbReference>
<comment type="pathway">
    <text evidence="1">Mycotoxin biosynthesis.</text>
</comment>
<comment type="similarity">
    <text evidence="2">Belongs to the ustYa family.</text>
</comment>
<dbReference type="RefSeq" id="XP_040689858.1">
    <property type="nucleotide sequence ID" value="XM_040835547.1"/>
</dbReference>
<evidence type="ECO:0000256" key="1">
    <source>
        <dbReference type="ARBA" id="ARBA00004685"/>
    </source>
</evidence>
<keyword evidence="3" id="KW-1133">Transmembrane helix</keyword>
<evidence type="ECO:0000256" key="3">
    <source>
        <dbReference type="SAM" id="Phobius"/>
    </source>
</evidence>
<accession>A0A1L9RMP2</accession>
<dbReference type="VEuPathDB" id="FungiDB:ASPWEDRAFT_41401"/>
<keyword evidence="3" id="KW-0472">Membrane</keyword>
<dbReference type="Proteomes" id="UP000184383">
    <property type="component" value="Unassembled WGS sequence"/>
</dbReference>
<evidence type="ECO:0008006" key="6">
    <source>
        <dbReference type="Google" id="ProtNLM"/>
    </source>
</evidence>
<protein>
    <recommendedName>
        <fullName evidence="6">Tat pathway signal sequence</fullName>
    </recommendedName>
</protein>